<comment type="caution">
    <text evidence="1">The sequence shown here is derived from an EMBL/GenBank/DDBJ whole genome shotgun (WGS) entry which is preliminary data.</text>
</comment>
<evidence type="ECO:0000313" key="1">
    <source>
        <dbReference type="EMBL" id="OBY09297.1"/>
    </source>
</evidence>
<dbReference type="EMBL" id="MAPZ01000036">
    <property type="protein sequence ID" value="OBY09297.1"/>
    <property type="molecule type" value="Genomic_DNA"/>
</dbReference>
<dbReference type="eggNOG" id="COG0515">
    <property type="taxonomic scope" value="Bacteria"/>
</dbReference>
<dbReference type="SUPFAM" id="SSF56112">
    <property type="entry name" value="Protein kinase-like (PK-like)"/>
    <property type="match status" value="1"/>
</dbReference>
<keyword evidence="1" id="KW-0418">Kinase</keyword>
<dbReference type="AlphaFoldDB" id="A0A174E5C5"/>
<dbReference type="RefSeq" id="WP_051195992.1">
    <property type="nucleotide sequence ID" value="NZ_CABHIH010000001.1"/>
</dbReference>
<gene>
    <name evidence="1" type="ORF">CP373A1_16720</name>
</gene>
<sequence>MKKYHCYSACFDDKTEELFREAIFLGQGNNGVVYKLPENKVIKIFVEEKVCSDESYTLSRTNGSKYFPRIYKIGKLYIVREMVEGIQLDKYIKKNGLNLELTKNIYKLIKEFKRLDFSKIDTRCKDVYVKDDCTIMLIDPKKCYKRKVNFPRHLMKGFLKLEVLDDFIKYMEKIDKKKAKEWKNKFDKYWQKESQKEKYQRDDEDLYL</sequence>
<dbReference type="Proteomes" id="UP000092714">
    <property type="component" value="Unassembled WGS sequence"/>
</dbReference>
<reference evidence="1 2" key="1">
    <citation type="submission" date="2016-06" db="EMBL/GenBank/DDBJ databases">
        <authorList>
            <person name="Kjaerup R.B."/>
            <person name="Dalgaard T.S."/>
            <person name="Juul-Madsen H.R."/>
        </authorList>
    </citation>
    <scope>NUCLEOTIDE SEQUENCE [LARGE SCALE GENOMIC DNA]</scope>
    <source>
        <strain evidence="1 2">373-A1</strain>
    </source>
</reference>
<dbReference type="GO" id="GO:0016301">
    <property type="term" value="F:kinase activity"/>
    <property type="evidence" value="ECO:0007669"/>
    <property type="project" value="UniProtKB-KW"/>
</dbReference>
<proteinExistence type="predicted"/>
<name>A0A174E5C5_9CLOT</name>
<dbReference type="GeneID" id="42777777"/>
<dbReference type="InterPro" id="IPR011009">
    <property type="entry name" value="Kinase-like_dom_sf"/>
</dbReference>
<keyword evidence="2" id="KW-1185">Reference proteome</keyword>
<evidence type="ECO:0000313" key="2">
    <source>
        <dbReference type="Proteomes" id="UP000092714"/>
    </source>
</evidence>
<accession>A0A174E5C5</accession>
<keyword evidence="1" id="KW-0808">Transferase</keyword>
<dbReference type="OrthoDB" id="1916806at2"/>
<organism evidence="1 2">
    <name type="scientific">Clostridium paraputrificum</name>
    <dbReference type="NCBI Taxonomy" id="29363"/>
    <lineage>
        <taxon>Bacteria</taxon>
        <taxon>Bacillati</taxon>
        <taxon>Bacillota</taxon>
        <taxon>Clostridia</taxon>
        <taxon>Eubacteriales</taxon>
        <taxon>Clostridiaceae</taxon>
        <taxon>Clostridium</taxon>
    </lineage>
</organism>
<protein>
    <submittedName>
        <fullName evidence="1">Protein kinase</fullName>
    </submittedName>
</protein>